<evidence type="ECO:0000256" key="1">
    <source>
        <dbReference type="ARBA" id="ARBA00010851"/>
    </source>
</evidence>
<keyword evidence="13" id="KW-1185">Reference proteome</keyword>
<feature type="domain" description="Magnesium chelatase subunit H N-terminal" evidence="11">
    <location>
        <begin position="15"/>
        <end position="173"/>
    </location>
</feature>
<keyword evidence="3" id="KW-0602">Photosynthesis</keyword>
<dbReference type="PANTHER" id="PTHR44119">
    <property type="entry name" value="MAGNESIUM-CHELATASE SUBUNIT CHLH, CHLOROPLASTIC"/>
    <property type="match status" value="1"/>
</dbReference>
<evidence type="ECO:0000313" key="13">
    <source>
        <dbReference type="Proteomes" id="UP001279553"/>
    </source>
</evidence>
<dbReference type="NCBIfam" id="TIGR02025">
    <property type="entry name" value="BchH"/>
    <property type="match status" value="1"/>
</dbReference>
<protein>
    <recommendedName>
        <fullName evidence="2">magnesium chelatase</fullName>
        <ecNumber evidence="2">6.6.1.1</ecNumber>
    </recommendedName>
</protein>
<proteinExistence type="inferred from homology"/>
<dbReference type="EC" id="6.6.1.1" evidence="2"/>
<dbReference type="GO" id="GO:0005524">
    <property type="term" value="F:ATP binding"/>
    <property type="evidence" value="ECO:0007669"/>
    <property type="project" value="UniProtKB-KW"/>
</dbReference>
<evidence type="ECO:0000256" key="3">
    <source>
        <dbReference type="ARBA" id="ARBA00022531"/>
    </source>
</evidence>
<evidence type="ECO:0000259" key="10">
    <source>
        <dbReference type="Pfam" id="PF02514"/>
    </source>
</evidence>
<evidence type="ECO:0000256" key="6">
    <source>
        <dbReference type="ARBA" id="ARBA00022840"/>
    </source>
</evidence>
<dbReference type="AlphaFoldDB" id="A0AAW9DU15"/>
<dbReference type="CDD" id="cd10150">
    <property type="entry name" value="CobN_like"/>
    <property type="match status" value="1"/>
</dbReference>
<keyword evidence="6" id="KW-0067">ATP-binding</keyword>
<evidence type="ECO:0000256" key="2">
    <source>
        <dbReference type="ARBA" id="ARBA00012825"/>
    </source>
</evidence>
<accession>A0AAW9DU15</accession>
<dbReference type="PANTHER" id="PTHR44119:SF1">
    <property type="entry name" value="MAGNESIUM-CHELATASE SUBUNIT CHLH, CHLOROPLASTIC"/>
    <property type="match status" value="1"/>
</dbReference>
<keyword evidence="4 12" id="KW-0436">Ligase</keyword>
<feature type="domain" description="CobN/magnesium chelatase" evidence="10">
    <location>
        <begin position="177"/>
        <end position="753"/>
    </location>
</feature>
<comment type="similarity">
    <text evidence="1">Belongs to the Mg-chelatase subunit H family.</text>
</comment>
<evidence type="ECO:0000256" key="9">
    <source>
        <dbReference type="ARBA" id="ARBA00048693"/>
    </source>
</evidence>
<dbReference type="NCBIfam" id="NF009942">
    <property type="entry name" value="PRK13405.1"/>
    <property type="match status" value="1"/>
</dbReference>
<keyword evidence="7" id="KW-0149">Chlorophyll biosynthesis</keyword>
<reference evidence="12 13" key="1">
    <citation type="submission" date="2023-11" db="EMBL/GenBank/DDBJ databases">
        <title>MicrobeMod: A computational toolkit for identifying prokaryotic methylation and restriction-modification with nanopore sequencing.</title>
        <authorList>
            <person name="Crits-Christoph A."/>
            <person name="Kang S.C."/>
            <person name="Lee H."/>
            <person name="Ostrov N."/>
        </authorList>
    </citation>
    <scope>NUCLEOTIDE SEQUENCE [LARGE SCALE GENOMIC DNA]</scope>
    <source>
        <strain evidence="12 13">DSMZ 700</strain>
    </source>
</reference>
<dbReference type="InterPro" id="IPR022571">
    <property type="entry name" value="Mg_chelatase_H_N"/>
</dbReference>
<dbReference type="GO" id="GO:0016851">
    <property type="term" value="F:magnesium chelatase activity"/>
    <property type="evidence" value="ECO:0007669"/>
    <property type="project" value="UniProtKB-EC"/>
</dbReference>
<dbReference type="InterPro" id="IPR003672">
    <property type="entry name" value="CobN/Mg_chltase"/>
</dbReference>
<evidence type="ECO:0000256" key="5">
    <source>
        <dbReference type="ARBA" id="ARBA00022741"/>
    </source>
</evidence>
<dbReference type="GO" id="GO:0015995">
    <property type="term" value="P:chlorophyll biosynthetic process"/>
    <property type="evidence" value="ECO:0007669"/>
    <property type="project" value="UniProtKB-KW"/>
</dbReference>
<dbReference type="Pfam" id="PF02514">
    <property type="entry name" value="CobN-Mg_chel"/>
    <property type="match status" value="2"/>
</dbReference>
<dbReference type="EMBL" id="JAWXYB010000018">
    <property type="protein sequence ID" value="MDX5932132.1"/>
    <property type="molecule type" value="Genomic_DNA"/>
</dbReference>
<dbReference type="Proteomes" id="UP001279553">
    <property type="component" value="Unassembled WGS sequence"/>
</dbReference>
<keyword evidence="5" id="KW-0547">Nucleotide-binding</keyword>
<evidence type="ECO:0000256" key="4">
    <source>
        <dbReference type="ARBA" id="ARBA00022598"/>
    </source>
</evidence>
<feature type="domain" description="CobN/magnesium chelatase" evidence="10">
    <location>
        <begin position="763"/>
        <end position="1175"/>
    </location>
</feature>
<evidence type="ECO:0000313" key="12">
    <source>
        <dbReference type="EMBL" id="MDX5932132.1"/>
    </source>
</evidence>
<dbReference type="GO" id="GO:0015979">
    <property type="term" value="P:photosynthesis"/>
    <property type="evidence" value="ECO:0007669"/>
    <property type="project" value="UniProtKB-KW"/>
</dbReference>
<dbReference type="Pfam" id="PF11965">
    <property type="entry name" value="DUF3479"/>
    <property type="match status" value="1"/>
</dbReference>
<evidence type="ECO:0000256" key="7">
    <source>
        <dbReference type="ARBA" id="ARBA00023171"/>
    </source>
</evidence>
<dbReference type="InterPro" id="IPR011771">
    <property type="entry name" value="BchH"/>
</dbReference>
<comment type="pathway">
    <text evidence="8">Porphyrin-containing compound metabolism.</text>
</comment>
<sequence>MQKPISPADHATPIRVAIVTMDSHLDGVIEAGRTSLAAEYPGLTIELHSADHWAASKDALAACTAAIASADIVIATMLFLDDHIKLVQPALAARRDHCDAMLCALSAAEVVNLTRLGRLDMSKEGSAALKFLKNLRPKRKDASAAESQMRTLRRLPKMLKLIPGAAQDLRSYFLALSYWLAGSSDNIESLMRMLIRRYASGPRSALKSKLAVPAPREYTEVGAYHPRMDGRIGTDRNEVPHCTRAHGTVGLVLLRSLLISGDCAHYDGVIAAIEASGYQVLPVFAAGLDARPAMDKYFVRDGIPTVDAIISLTGFSLVGGPAYNDSKAAEAALAALDVPYMSAHALEFQSISAWEADPRGLTPIEATMMVALPELDGGIVPMTFGGRIGGTGEHARAMSAHIERTAMLASRVGRLIRLRKAARAERRIGLVIFNFPPNAGATGTAAYLSVFQSLFNTLAALRDAGYTVVMPADVEALRDMICAGNAAQYGAPANVAVKIPRDDHVRREPHLAEIEKVWGPAPGRQNADGSSIFVVGAQLGNIFIGVQPAFGFEGDPMRLLFEGGFAPTHAFSAFYRWLREDFAAHAVLHFGTHGALEFMPGKQAGMTGRCWPDRLIGDLPNFYLYASNNPSEGMLAKRRANATLISHLTPPVTQAGLYRGLADLKASILRWRGLPPDAQEAEWSDLQATIQSEAAALDLAAAEPAWGATAPAAIAKLNIALLDLEYSLIPMGLHVVGQPPDAEQRRDLLDAAGLTDPAARARIDALLATDSELPAIIQALDGRYIRPTPGGDILRNTDVLPTGRNIYGFDPFRMPSPYAVSDGARQADRLIARHQADTGSLPETVALVLWGSDNLKSEGGPIAQALWLMGARPRRDSYGRLAGAELIPIDELGRPRIDVVITLSGIFRDLLPLQTKLLAEAALLAAEINEPASRNFIRKHTQDFIAQHGGSVEDAALRVFSNGDGTYGANVNQLVDSGAWQNEDELGTAFVKRKGFAYGVAGRAERHDAVFGAILKTVDVAYQNLESLDLGVTTIDHYFDGLGGMSRAVKAARGSDAALYIGDQTTGEATIRTLAEQVSIETRTRMLNPKYFEAMLSHGSEGVRNIEASVTNTLGWSATTGQVDPWIYREISNVFVLDPEMRDRLAKLNPVASAKIAGRLLEAHERNYWTPDDATLEALRAAGAELEDRLEGLDMERAA</sequence>
<evidence type="ECO:0000256" key="8">
    <source>
        <dbReference type="ARBA" id="ARBA00023444"/>
    </source>
</evidence>
<comment type="caution">
    <text evidence="12">The sequence shown here is derived from an EMBL/GenBank/DDBJ whole genome shotgun (WGS) entry which is preliminary data.</text>
</comment>
<dbReference type="RefSeq" id="WP_319615994.1">
    <property type="nucleotide sequence ID" value="NZ_JAWXYB010000018.1"/>
</dbReference>
<gene>
    <name evidence="12" type="ORF">SIL87_15350</name>
</gene>
<organism evidence="12 13">
    <name type="scientific">Acidiphilium acidophilum</name>
    <name type="common">Thiobacillus acidophilus</name>
    <dbReference type="NCBI Taxonomy" id="76588"/>
    <lineage>
        <taxon>Bacteria</taxon>
        <taxon>Pseudomonadati</taxon>
        <taxon>Pseudomonadota</taxon>
        <taxon>Alphaproteobacteria</taxon>
        <taxon>Acetobacterales</taxon>
        <taxon>Acidocellaceae</taxon>
        <taxon>Acidiphilium</taxon>
    </lineage>
</organism>
<name>A0AAW9DU15_ACIAO</name>
<comment type="catalytic activity">
    <reaction evidence="9">
        <text>protoporphyrin IX + Mg(2+) + ATP + H2O = Mg-protoporphyrin IX + ADP + phosphate + 3 H(+)</text>
        <dbReference type="Rhea" id="RHEA:13961"/>
        <dbReference type="ChEBI" id="CHEBI:15377"/>
        <dbReference type="ChEBI" id="CHEBI:15378"/>
        <dbReference type="ChEBI" id="CHEBI:18420"/>
        <dbReference type="ChEBI" id="CHEBI:30616"/>
        <dbReference type="ChEBI" id="CHEBI:43474"/>
        <dbReference type="ChEBI" id="CHEBI:57306"/>
        <dbReference type="ChEBI" id="CHEBI:60492"/>
        <dbReference type="ChEBI" id="CHEBI:456216"/>
        <dbReference type="EC" id="6.6.1.1"/>
    </reaction>
</comment>
<evidence type="ECO:0000259" key="11">
    <source>
        <dbReference type="Pfam" id="PF11965"/>
    </source>
</evidence>